<dbReference type="PROSITE" id="PS50850">
    <property type="entry name" value="MFS"/>
    <property type="match status" value="1"/>
</dbReference>
<reference evidence="8" key="2">
    <citation type="submission" date="2020-09" db="EMBL/GenBank/DDBJ databases">
        <authorList>
            <person name="Sun Q."/>
            <person name="Zhou Y."/>
        </authorList>
    </citation>
    <scope>NUCLEOTIDE SEQUENCE</scope>
    <source>
        <strain evidence="8">CGMCC 1.15178</strain>
    </source>
</reference>
<feature type="transmembrane region" description="Helical" evidence="6">
    <location>
        <begin position="145"/>
        <end position="170"/>
    </location>
</feature>
<feature type="transmembrane region" description="Helical" evidence="6">
    <location>
        <begin position="291"/>
        <end position="309"/>
    </location>
</feature>
<evidence type="ECO:0000256" key="3">
    <source>
        <dbReference type="ARBA" id="ARBA00022692"/>
    </source>
</evidence>
<feature type="transmembrane region" description="Helical" evidence="6">
    <location>
        <begin position="357"/>
        <end position="373"/>
    </location>
</feature>
<keyword evidence="5 6" id="KW-0472">Membrane</keyword>
<evidence type="ECO:0000256" key="1">
    <source>
        <dbReference type="ARBA" id="ARBA00004651"/>
    </source>
</evidence>
<feature type="transmembrane region" description="Helical" evidence="6">
    <location>
        <begin position="114"/>
        <end position="133"/>
    </location>
</feature>
<feature type="transmembrane region" description="Helical" evidence="6">
    <location>
        <begin position="315"/>
        <end position="337"/>
    </location>
</feature>
<evidence type="ECO:0000256" key="5">
    <source>
        <dbReference type="ARBA" id="ARBA00023136"/>
    </source>
</evidence>
<gene>
    <name evidence="8" type="ORF">GCM10010911_62210</name>
</gene>
<evidence type="ECO:0000256" key="2">
    <source>
        <dbReference type="ARBA" id="ARBA00022448"/>
    </source>
</evidence>
<name>A0A917E240_9BACL</name>
<dbReference type="SUPFAM" id="SSF103473">
    <property type="entry name" value="MFS general substrate transporter"/>
    <property type="match status" value="1"/>
</dbReference>
<keyword evidence="9" id="KW-1185">Reference proteome</keyword>
<dbReference type="EMBL" id="BMHP01000007">
    <property type="protein sequence ID" value="GGD95092.1"/>
    <property type="molecule type" value="Genomic_DNA"/>
</dbReference>
<dbReference type="InterPro" id="IPR011701">
    <property type="entry name" value="MFS"/>
</dbReference>
<dbReference type="PANTHER" id="PTHR23523">
    <property type="match status" value="1"/>
</dbReference>
<reference evidence="8" key="1">
    <citation type="journal article" date="2014" name="Int. J. Syst. Evol. Microbiol.">
        <title>Complete genome sequence of Corynebacterium casei LMG S-19264T (=DSM 44701T), isolated from a smear-ripened cheese.</title>
        <authorList>
            <consortium name="US DOE Joint Genome Institute (JGI-PGF)"/>
            <person name="Walter F."/>
            <person name="Albersmeier A."/>
            <person name="Kalinowski J."/>
            <person name="Ruckert C."/>
        </authorList>
    </citation>
    <scope>NUCLEOTIDE SEQUENCE</scope>
    <source>
        <strain evidence="8">CGMCC 1.15178</strain>
    </source>
</reference>
<feature type="transmembrane region" description="Helical" evidence="6">
    <location>
        <begin position="60"/>
        <end position="79"/>
    </location>
</feature>
<dbReference type="InterPro" id="IPR036259">
    <property type="entry name" value="MFS_trans_sf"/>
</dbReference>
<keyword evidence="2" id="KW-0813">Transport</keyword>
<dbReference type="PANTHER" id="PTHR23523:SF2">
    <property type="entry name" value="2-NITROIMIDAZOLE TRANSPORTER"/>
    <property type="match status" value="1"/>
</dbReference>
<dbReference type="GO" id="GO:0005886">
    <property type="term" value="C:plasma membrane"/>
    <property type="evidence" value="ECO:0007669"/>
    <property type="project" value="UniProtKB-SubCell"/>
</dbReference>
<sequence length="410" mass="44000">MNASSKLELHLPRENPSARTQSGLLILGFIFIALNMRAPLTSVGPLIGTIRDDLGMSNTLAGSITTIPLLAFALLSPFTPMFARRLGMERVLLYALILLVLGTALRSVDSGISTLFGGTILIGLAIALCNVLLPSLIKRDFPLKIGLMTGIYSLSMNLSGAIATGISVPLSNYTQIGWKGALGCWGILALLATFIWLPQLRSLNKPSLAAAAASIPQGSIWRSSLAWKVTLLMGTQSLIFYVTLTWLPEILVSRGMSASSAGWMLSCLQFAQLPCTFIVPILAARMKNQQPLVGIITLLYLIGFGGLFIQNTALVPIWAIILGIAGGSSFSLVMMFFSLRTRQAHEAARLSGMAQSFGYLFAAFGPIVFGMLHDTMGSWTLPLCMLITASLLISVFGLGAAKNQYIWNSH</sequence>
<keyword evidence="3 6" id="KW-0812">Transmembrane</keyword>
<protein>
    <submittedName>
        <fullName evidence="8">MFS transporter</fullName>
    </submittedName>
</protein>
<dbReference type="GO" id="GO:0022857">
    <property type="term" value="F:transmembrane transporter activity"/>
    <property type="evidence" value="ECO:0007669"/>
    <property type="project" value="InterPro"/>
</dbReference>
<accession>A0A917E240</accession>
<dbReference type="Pfam" id="PF07690">
    <property type="entry name" value="MFS_1"/>
    <property type="match status" value="1"/>
</dbReference>
<feature type="transmembrane region" description="Helical" evidence="6">
    <location>
        <begin position="176"/>
        <end position="197"/>
    </location>
</feature>
<evidence type="ECO:0000313" key="9">
    <source>
        <dbReference type="Proteomes" id="UP000612456"/>
    </source>
</evidence>
<feature type="domain" description="Major facilitator superfamily (MFS) profile" evidence="7">
    <location>
        <begin position="21"/>
        <end position="402"/>
    </location>
</feature>
<feature type="transmembrane region" description="Helical" evidence="6">
    <location>
        <begin position="21"/>
        <end position="40"/>
    </location>
</feature>
<feature type="transmembrane region" description="Helical" evidence="6">
    <location>
        <begin position="263"/>
        <end position="284"/>
    </location>
</feature>
<comment type="subcellular location">
    <subcellularLocation>
        <location evidence="1">Cell membrane</location>
        <topology evidence="1">Multi-pass membrane protein</topology>
    </subcellularLocation>
</comment>
<proteinExistence type="predicted"/>
<organism evidence="8 9">
    <name type="scientific">Paenibacillus nasutitermitis</name>
    <dbReference type="NCBI Taxonomy" id="1652958"/>
    <lineage>
        <taxon>Bacteria</taxon>
        <taxon>Bacillati</taxon>
        <taxon>Bacillota</taxon>
        <taxon>Bacilli</taxon>
        <taxon>Bacillales</taxon>
        <taxon>Paenibacillaceae</taxon>
        <taxon>Paenibacillus</taxon>
    </lineage>
</organism>
<feature type="transmembrane region" description="Helical" evidence="6">
    <location>
        <begin position="225"/>
        <end position="243"/>
    </location>
</feature>
<dbReference type="InterPro" id="IPR052524">
    <property type="entry name" value="MFS_Cyanate_Porter"/>
</dbReference>
<keyword evidence="4 6" id="KW-1133">Transmembrane helix</keyword>
<dbReference type="CDD" id="cd17339">
    <property type="entry name" value="MFS_NIMT_CynX_like"/>
    <property type="match status" value="1"/>
</dbReference>
<dbReference type="RefSeq" id="WP_188998491.1">
    <property type="nucleotide sequence ID" value="NZ_BMHP01000007.1"/>
</dbReference>
<dbReference type="InterPro" id="IPR020846">
    <property type="entry name" value="MFS_dom"/>
</dbReference>
<evidence type="ECO:0000259" key="7">
    <source>
        <dbReference type="PROSITE" id="PS50850"/>
    </source>
</evidence>
<evidence type="ECO:0000256" key="6">
    <source>
        <dbReference type="SAM" id="Phobius"/>
    </source>
</evidence>
<dbReference type="Proteomes" id="UP000612456">
    <property type="component" value="Unassembled WGS sequence"/>
</dbReference>
<dbReference type="Gene3D" id="1.20.1250.20">
    <property type="entry name" value="MFS general substrate transporter like domains"/>
    <property type="match status" value="2"/>
</dbReference>
<feature type="transmembrane region" description="Helical" evidence="6">
    <location>
        <begin position="91"/>
        <end position="108"/>
    </location>
</feature>
<feature type="transmembrane region" description="Helical" evidence="6">
    <location>
        <begin position="379"/>
        <end position="401"/>
    </location>
</feature>
<evidence type="ECO:0000313" key="8">
    <source>
        <dbReference type="EMBL" id="GGD95092.1"/>
    </source>
</evidence>
<dbReference type="AlphaFoldDB" id="A0A917E240"/>
<comment type="caution">
    <text evidence="8">The sequence shown here is derived from an EMBL/GenBank/DDBJ whole genome shotgun (WGS) entry which is preliminary data.</text>
</comment>
<evidence type="ECO:0000256" key="4">
    <source>
        <dbReference type="ARBA" id="ARBA00022989"/>
    </source>
</evidence>